<keyword evidence="3" id="KW-1185">Reference proteome</keyword>
<feature type="compositionally biased region" description="Low complexity" evidence="1">
    <location>
        <begin position="118"/>
        <end position="127"/>
    </location>
</feature>
<name>A0ABM8CRB1_9NOCA</name>
<sequence>MQGFPVHAVLAVVDVQVRHLDGQLAASGRIVGEELPEVSSRDGAVVIVQFPPCRRRGDVAAHVRREYKQASPRARARMRRVARTCADAEVKILCATPDSPGGGRPRHAVSAPGRGGARSRCAGAGEA</sequence>
<proteinExistence type="predicted"/>
<evidence type="ECO:0000313" key="3">
    <source>
        <dbReference type="Proteomes" id="UP001317870"/>
    </source>
</evidence>
<evidence type="ECO:0000256" key="1">
    <source>
        <dbReference type="SAM" id="MobiDB-lite"/>
    </source>
</evidence>
<dbReference type="Proteomes" id="UP001317870">
    <property type="component" value="Chromosome"/>
</dbReference>
<protein>
    <submittedName>
        <fullName evidence="2">Uncharacterized protein</fullName>
    </submittedName>
</protein>
<gene>
    <name evidence="2" type="ORF">IFM12276_05340</name>
</gene>
<feature type="region of interest" description="Disordered" evidence="1">
    <location>
        <begin position="96"/>
        <end position="127"/>
    </location>
</feature>
<accession>A0ABM8CRB1</accession>
<dbReference type="EMBL" id="AP026978">
    <property type="protein sequence ID" value="BDT97505.1"/>
    <property type="molecule type" value="Genomic_DNA"/>
</dbReference>
<organism evidence="2 3">
    <name type="scientific">Nocardia sputorum</name>
    <dbReference type="NCBI Taxonomy" id="2984338"/>
    <lineage>
        <taxon>Bacteria</taxon>
        <taxon>Bacillati</taxon>
        <taxon>Actinomycetota</taxon>
        <taxon>Actinomycetes</taxon>
        <taxon>Mycobacteriales</taxon>
        <taxon>Nocardiaceae</taxon>
        <taxon>Nocardia</taxon>
    </lineage>
</organism>
<evidence type="ECO:0000313" key="2">
    <source>
        <dbReference type="EMBL" id="BDT97505.1"/>
    </source>
</evidence>
<reference evidence="2 3" key="1">
    <citation type="submission" date="2022-11" db="EMBL/GenBank/DDBJ databases">
        <title>Genome Sequencing of Nocardia sp. ON39_IFM12276 and assembly.</title>
        <authorList>
            <person name="Shimojima M."/>
            <person name="Toyokawa M."/>
            <person name="Uesaka K."/>
        </authorList>
    </citation>
    <scope>NUCLEOTIDE SEQUENCE [LARGE SCALE GENOMIC DNA]</scope>
    <source>
        <strain evidence="2 3">IFM 12276</strain>
    </source>
</reference>